<dbReference type="SUPFAM" id="SSF144232">
    <property type="entry name" value="HIT/MYND zinc finger-like"/>
    <property type="match status" value="1"/>
</dbReference>
<keyword evidence="3" id="KW-0862">Zinc</keyword>
<evidence type="ECO:0000256" key="6">
    <source>
        <dbReference type="SAM" id="MobiDB-lite"/>
    </source>
</evidence>
<keyword evidence="10" id="KW-1185">Reference proteome</keyword>
<keyword evidence="2 5" id="KW-0863">Zinc-finger</keyword>
<feature type="transmembrane region" description="Helical" evidence="7">
    <location>
        <begin position="218"/>
        <end position="240"/>
    </location>
</feature>
<evidence type="ECO:0000256" key="3">
    <source>
        <dbReference type="ARBA" id="ARBA00022833"/>
    </source>
</evidence>
<evidence type="ECO:0000313" key="9">
    <source>
        <dbReference type="EMBL" id="KAK3247990.1"/>
    </source>
</evidence>
<reference evidence="9 10" key="1">
    <citation type="journal article" date="2015" name="Genome Biol. Evol.">
        <title>Comparative Genomics of a Bacterivorous Green Alga Reveals Evolutionary Causalities and Consequences of Phago-Mixotrophic Mode of Nutrition.</title>
        <authorList>
            <person name="Burns J.A."/>
            <person name="Paasch A."/>
            <person name="Narechania A."/>
            <person name="Kim E."/>
        </authorList>
    </citation>
    <scope>NUCLEOTIDE SEQUENCE [LARGE SCALE GENOMIC DNA]</scope>
    <source>
        <strain evidence="9 10">PLY_AMNH</strain>
    </source>
</reference>
<dbReference type="InterPro" id="IPR010998">
    <property type="entry name" value="Integrase_recombinase_N"/>
</dbReference>
<dbReference type="AlphaFoldDB" id="A0AAE0F2J1"/>
<evidence type="ECO:0000256" key="7">
    <source>
        <dbReference type="SAM" id="Phobius"/>
    </source>
</evidence>
<dbReference type="PROSITE" id="PS50865">
    <property type="entry name" value="ZF_MYND_2"/>
    <property type="match status" value="1"/>
</dbReference>
<dbReference type="EMBL" id="LGRX02028509">
    <property type="protein sequence ID" value="KAK3247990.1"/>
    <property type="molecule type" value="Genomic_DNA"/>
</dbReference>
<comment type="caution">
    <text evidence="9">The sequence shown here is derived from an EMBL/GenBank/DDBJ whole genome shotgun (WGS) entry which is preliminary data.</text>
</comment>
<dbReference type="Pfam" id="PF01753">
    <property type="entry name" value="zf-MYND"/>
    <property type="match status" value="1"/>
</dbReference>
<gene>
    <name evidence="9" type="ORF">CYMTET_42526</name>
</gene>
<dbReference type="Proteomes" id="UP001190700">
    <property type="component" value="Unassembled WGS sequence"/>
</dbReference>
<dbReference type="SUPFAM" id="SSF47823">
    <property type="entry name" value="lambda integrase-like, N-terminal domain"/>
    <property type="match status" value="1"/>
</dbReference>
<keyword evidence="7" id="KW-1133">Transmembrane helix</keyword>
<organism evidence="9 10">
    <name type="scientific">Cymbomonas tetramitiformis</name>
    <dbReference type="NCBI Taxonomy" id="36881"/>
    <lineage>
        <taxon>Eukaryota</taxon>
        <taxon>Viridiplantae</taxon>
        <taxon>Chlorophyta</taxon>
        <taxon>Pyramimonadophyceae</taxon>
        <taxon>Pyramimonadales</taxon>
        <taxon>Pyramimonadaceae</taxon>
        <taxon>Cymbomonas</taxon>
    </lineage>
</organism>
<proteinExistence type="predicted"/>
<keyword evidence="7" id="KW-0812">Transmembrane</keyword>
<keyword evidence="7" id="KW-0472">Membrane</keyword>
<dbReference type="InterPro" id="IPR002893">
    <property type="entry name" value="Znf_MYND"/>
</dbReference>
<feature type="domain" description="MYND-type" evidence="8">
    <location>
        <begin position="479"/>
        <end position="524"/>
    </location>
</feature>
<dbReference type="GO" id="GO:0008270">
    <property type="term" value="F:zinc ion binding"/>
    <property type="evidence" value="ECO:0007669"/>
    <property type="project" value="UniProtKB-KW"/>
</dbReference>
<sequence>MRTKLGAECRYCLASPNEIVSCCLVCGRTLCRRCGGVKVGITHFVRCHECWEAAAGVLPTAHGLTRLVSGLLGMRTRLSTDTLHCRGLKDFLSFMAEHLYHGLPATAADVLGYAAYAVEMRPFPLDSSTVRTYLSGVSAWHTELGSLLREAGIGDGHGQLYRLPNPCKHPLVRDLLQVLDKRYKKESLAKNAWTIAEWVGIWNRGFDLRRRSGRHQRLVFLFCTLGCLRMNGTCFLPVFFRVTTVGSRASIQFISRPTDEYCPHVVVVRNGEEQSPYVCGQLVFDKNADARKPRRFYMPNEIPAMGIRPVEVLEEYLLAEPVDTGALLFAAPKGTSGWYTGPYRGHGRAFKKAYARAFPDASDVRLYGSGSARCGFSEIRLRLWSRSGGGVSCCTFSPVCRLAGPAEVEAGIAPPPPPATLEEVKEAVLQVMEDLDISDPASLTRAATESATGGSSVPGSSGNPAAVTSSAKFPVTAMCSACGSPAGAAALLRCGQCKVHKYCSRACQGVRGPGHAISQARSVCPADNTDQPADDLSRFTGTPGRHEDILAKSGLLQRGARSLY</sequence>
<evidence type="ECO:0000259" key="8">
    <source>
        <dbReference type="PROSITE" id="PS50865"/>
    </source>
</evidence>
<evidence type="ECO:0000313" key="10">
    <source>
        <dbReference type="Proteomes" id="UP001190700"/>
    </source>
</evidence>
<evidence type="ECO:0000256" key="4">
    <source>
        <dbReference type="ARBA" id="ARBA00023125"/>
    </source>
</evidence>
<protein>
    <recommendedName>
        <fullName evidence="8">MYND-type domain-containing protein</fullName>
    </recommendedName>
</protein>
<dbReference type="Gene3D" id="1.10.150.130">
    <property type="match status" value="1"/>
</dbReference>
<dbReference type="Gene3D" id="6.10.140.2220">
    <property type="match status" value="1"/>
</dbReference>
<accession>A0AAE0F2J1</accession>
<feature type="compositionally biased region" description="Low complexity" evidence="6">
    <location>
        <begin position="453"/>
        <end position="462"/>
    </location>
</feature>
<keyword evidence="1" id="KW-0479">Metal-binding</keyword>
<evidence type="ECO:0000256" key="1">
    <source>
        <dbReference type="ARBA" id="ARBA00022723"/>
    </source>
</evidence>
<keyword evidence="4" id="KW-0238">DNA-binding</keyword>
<evidence type="ECO:0000256" key="5">
    <source>
        <dbReference type="PROSITE-ProRule" id="PRU00134"/>
    </source>
</evidence>
<name>A0AAE0F2J1_9CHLO</name>
<dbReference type="GO" id="GO:0003677">
    <property type="term" value="F:DNA binding"/>
    <property type="evidence" value="ECO:0007669"/>
    <property type="project" value="UniProtKB-KW"/>
</dbReference>
<feature type="region of interest" description="Disordered" evidence="6">
    <location>
        <begin position="443"/>
        <end position="467"/>
    </location>
</feature>
<evidence type="ECO:0000256" key="2">
    <source>
        <dbReference type="ARBA" id="ARBA00022771"/>
    </source>
</evidence>